<reference evidence="1" key="2">
    <citation type="journal article" date="2005" name="J. Bacteriol.">
        <title>MtdC, a novel class of methylene tetrahydromethanopterin dehydrogenases.</title>
        <authorList>
            <person name="Vorholt J.A."/>
            <person name="Kalyuzhnaya M.G."/>
            <person name="Hagemeier C.H."/>
            <person name="Lidstrom M.E."/>
            <person name="Chistoserdova L."/>
        </authorList>
    </citation>
    <scope>NUCLEOTIDE SEQUENCE</scope>
</reference>
<sequence>MGVAYDLLGNGKTAVKFNLGKYMEAFSATNTDLDLNPLVRTVISTTRTWTDSNKDFVVNCDLVNPEKNGECAAMADKSLGKEVFQRSYDPNFVSGWGNRPYNWGLGLSVQQEVLPRVSVNVGYFRNWWGNWYVVDNRSTSLTDYTPFSIVAPVDSRLPGGGGQTISSLYDINQTKVGLVDELAQSASNFGKQKENWQGVDVNVSARLRNGVTVQGGTSTGRRLQDACDVRSQLPELGANASGTANNSIGGASGGNGLSVVNPYCRIVDPYLTQIRGLATYTIPRIGVQVSGTWSSNPGIDLAANYVVSNAIAKQSLGRDLSNGASNVTVNLIAPSTLYSERRNNMDFRVSKILRYGRTRTQVGVDIYNLTNTDVVTTFNQTFDPKTTTWLTPTGIQPARYAKISAQIDF</sequence>
<evidence type="ECO:0000313" key="1">
    <source>
        <dbReference type="EMBL" id="AAY89272.1"/>
    </source>
</evidence>
<dbReference type="EMBL" id="DQ084250">
    <property type="protein sequence ID" value="AAY89272.1"/>
    <property type="molecule type" value="Genomic_DNA"/>
</dbReference>
<accession>Q4JIP2</accession>
<evidence type="ECO:0008006" key="2">
    <source>
        <dbReference type="Google" id="ProtNLM"/>
    </source>
</evidence>
<dbReference type="AlphaFoldDB" id="Q4JIP2"/>
<protein>
    <recommendedName>
        <fullName evidence="2">TonB-dependent receptor-like beta-barrel domain-containing protein</fullName>
    </recommendedName>
</protein>
<name>Q4JIP2_9BACT</name>
<reference evidence="1" key="1">
    <citation type="journal article" date="2005" name="Appl. Environ. Microbiol.">
        <title>Highly divergent genes for methanopterin-linked C1 transfer reactions in Lake Washington, assessed via metagenomic analysis and mRNA detection.</title>
        <authorList>
            <person name="Kalyuzhnaya M.G."/>
            <person name="Bowerman S."/>
            <person name="Nercessian O."/>
            <person name="Lidstrom M.E."/>
            <person name="Chistoserdova L."/>
        </authorList>
    </citation>
    <scope>NUCLEOTIDE SEQUENCE</scope>
</reference>
<proteinExistence type="predicted"/>
<organism evidence="1">
    <name type="scientific">uncultured bacterium BAC10-10</name>
    <dbReference type="NCBI Taxonomy" id="333372"/>
    <lineage>
        <taxon>Bacteria</taxon>
        <taxon>environmental samples</taxon>
    </lineage>
</organism>